<protein>
    <submittedName>
        <fullName evidence="2">Uncharacterized protein</fullName>
    </submittedName>
</protein>
<feature type="region of interest" description="Disordered" evidence="1">
    <location>
        <begin position="46"/>
        <end position="73"/>
    </location>
</feature>
<comment type="caution">
    <text evidence="2">The sequence shown here is derived from an EMBL/GenBank/DDBJ whole genome shotgun (WGS) entry which is preliminary data.</text>
</comment>
<feature type="non-terminal residue" evidence="2">
    <location>
        <position position="73"/>
    </location>
</feature>
<dbReference type="Proteomes" id="UP000649617">
    <property type="component" value="Unassembled WGS sequence"/>
</dbReference>
<name>A0A812YDC4_SYMPI</name>
<dbReference type="EMBL" id="CAJNIZ010047839">
    <property type="protein sequence ID" value="CAE7776862.1"/>
    <property type="molecule type" value="Genomic_DNA"/>
</dbReference>
<dbReference type="AlphaFoldDB" id="A0A812YDC4"/>
<organism evidence="2 3">
    <name type="scientific">Symbiodinium pilosum</name>
    <name type="common">Dinoflagellate</name>
    <dbReference type="NCBI Taxonomy" id="2952"/>
    <lineage>
        <taxon>Eukaryota</taxon>
        <taxon>Sar</taxon>
        <taxon>Alveolata</taxon>
        <taxon>Dinophyceae</taxon>
        <taxon>Suessiales</taxon>
        <taxon>Symbiodiniaceae</taxon>
        <taxon>Symbiodinium</taxon>
    </lineage>
</organism>
<evidence type="ECO:0000256" key="1">
    <source>
        <dbReference type="SAM" id="MobiDB-lite"/>
    </source>
</evidence>
<reference evidence="2" key="1">
    <citation type="submission" date="2021-02" db="EMBL/GenBank/DDBJ databases">
        <authorList>
            <person name="Dougan E. K."/>
            <person name="Rhodes N."/>
            <person name="Thang M."/>
            <person name="Chan C."/>
        </authorList>
    </citation>
    <scope>NUCLEOTIDE SEQUENCE</scope>
</reference>
<gene>
    <name evidence="2" type="ORF">SPIL2461_LOCUS23014</name>
</gene>
<keyword evidence="3" id="KW-1185">Reference proteome</keyword>
<accession>A0A812YDC4</accession>
<sequence length="73" mass="7912">MLDVRIVEDTKGGYIIIWRSVEERLLKGQLSRWWCEVPCGLGSGPGTGCADGVPGEADANDRRGQRGAETNHA</sequence>
<evidence type="ECO:0000313" key="2">
    <source>
        <dbReference type="EMBL" id="CAE7776862.1"/>
    </source>
</evidence>
<evidence type="ECO:0000313" key="3">
    <source>
        <dbReference type="Proteomes" id="UP000649617"/>
    </source>
</evidence>
<proteinExistence type="predicted"/>
<feature type="compositionally biased region" description="Basic and acidic residues" evidence="1">
    <location>
        <begin position="59"/>
        <end position="73"/>
    </location>
</feature>